<evidence type="ECO:0000256" key="1">
    <source>
        <dbReference type="ARBA" id="ARBA00023125"/>
    </source>
</evidence>
<dbReference type="InterPro" id="IPR010998">
    <property type="entry name" value="Integrase_recombinase_N"/>
</dbReference>
<dbReference type="PANTHER" id="PTHR34605">
    <property type="entry name" value="PHAGE_INTEGRASE DOMAIN-CONTAINING PROTEIN"/>
    <property type="match status" value="1"/>
</dbReference>
<keyword evidence="5" id="KW-1185">Reference proteome</keyword>
<dbReference type="AlphaFoldDB" id="A0A2P7NSX1"/>
<dbReference type="Proteomes" id="UP000241912">
    <property type="component" value="Unassembled WGS sequence"/>
</dbReference>
<dbReference type="CDD" id="cd00799">
    <property type="entry name" value="INT_Cre_C"/>
    <property type="match status" value="1"/>
</dbReference>
<dbReference type="InterPro" id="IPR002104">
    <property type="entry name" value="Integrase_catalytic"/>
</dbReference>
<proteinExistence type="predicted"/>
<evidence type="ECO:0000313" key="4">
    <source>
        <dbReference type="EMBL" id="PSJ16545.1"/>
    </source>
</evidence>
<accession>A0A2P7NSX1</accession>
<name>A0A2P7NSX1_9PROT</name>
<evidence type="ECO:0000313" key="5">
    <source>
        <dbReference type="Proteomes" id="UP000241912"/>
    </source>
</evidence>
<dbReference type="SUPFAM" id="SSF56349">
    <property type="entry name" value="DNA breaking-rejoining enzymes"/>
    <property type="match status" value="1"/>
</dbReference>
<sequence>MKNKPTLTSNDTRKKVSEYLAATQAKNTQLAYQNDLAHFLRSGGKIPATPSSVASYLAIHAETLSIATLNRRVVAIGRAHTDKGLISPTQSSLVTNTLRGIRRINGSAQRRVTPLLKTDLVNITKQLTGLKGLRDKALLLIGFAGAFRRSELVAIQVEDIRYVTEGVVIRIHRSKTDQTGLGRNVAIPFVKGRHCPVRALKAWLEKSRIKTGIIFRRMNRFDQLMEQGLCAPSIALIIKQRVAKAGFNPKLYSGHSLRAGLVTSAAKAGVSSWKIRQQTAHKSDVMLQRYIRDSQLFVNNAVSQIW</sequence>
<dbReference type="InterPro" id="IPR011010">
    <property type="entry name" value="DNA_brk_join_enz"/>
</dbReference>
<organism evidence="4 5">
    <name type="scientific">Nitrosomonas supralitoralis</name>
    <dbReference type="NCBI Taxonomy" id="2116706"/>
    <lineage>
        <taxon>Bacteria</taxon>
        <taxon>Pseudomonadati</taxon>
        <taxon>Pseudomonadota</taxon>
        <taxon>Betaproteobacteria</taxon>
        <taxon>Nitrosomonadales</taxon>
        <taxon>Nitrosomonadaceae</taxon>
        <taxon>Nitrosomonas</taxon>
    </lineage>
</organism>
<dbReference type="PROSITE" id="PS51898">
    <property type="entry name" value="TYR_RECOMBINASE"/>
    <property type="match status" value="1"/>
</dbReference>
<reference evidence="4 5" key="1">
    <citation type="submission" date="2018-03" db="EMBL/GenBank/DDBJ databases">
        <title>Draft genome of Nitrosomonas supralitoralis APG5.</title>
        <authorList>
            <person name="Urakawa H."/>
            <person name="Lopez J.V."/>
        </authorList>
    </citation>
    <scope>NUCLEOTIDE SEQUENCE [LARGE SCALE GENOMIC DNA]</scope>
    <source>
        <strain evidence="4 5">APG5</strain>
    </source>
</reference>
<gene>
    <name evidence="4" type="ORF">C7H79_12850</name>
</gene>
<feature type="domain" description="Tyr recombinase" evidence="3">
    <location>
        <begin position="110"/>
        <end position="303"/>
    </location>
</feature>
<keyword evidence="1" id="KW-0238">DNA-binding</keyword>
<dbReference type="GO" id="GO:0006310">
    <property type="term" value="P:DNA recombination"/>
    <property type="evidence" value="ECO:0007669"/>
    <property type="project" value="UniProtKB-KW"/>
</dbReference>
<dbReference type="RefSeq" id="WP_106707657.1">
    <property type="nucleotide sequence ID" value="NZ_PXXU01000045.1"/>
</dbReference>
<keyword evidence="2" id="KW-0233">DNA recombination</keyword>
<dbReference type="PANTHER" id="PTHR34605:SF4">
    <property type="entry name" value="DNA ADENINE METHYLTRANSFERASE"/>
    <property type="match status" value="1"/>
</dbReference>
<dbReference type="EMBL" id="PXXU01000045">
    <property type="protein sequence ID" value="PSJ16545.1"/>
    <property type="molecule type" value="Genomic_DNA"/>
</dbReference>
<dbReference type="GO" id="GO:0015074">
    <property type="term" value="P:DNA integration"/>
    <property type="evidence" value="ECO:0007669"/>
    <property type="project" value="InterPro"/>
</dbReference>
<dbReference type="Gene3D" id="1.10.150.130">
    <property type="match status" value="1"/>
</dbReference>
<dbReference type="InterPro" id="IPR052925">
    <property type="entry name" value="Phage_Integrase-like_Recomb"/>
</dbReference>
<dbReference type="Pfam" id="PF00589">
    <property type="entry name" value="Phage_integrase"/>
    <property type="match status" value="1"/>
</dbReference>
<dbReference type="GO" id="GO:0003677">
    <property type="term" value="F:DNA binding"/>
    <property type="evidence" value="ECO:0007669"/>
    <property type="project" value="UniProtKB-KW"/>
</dbReference>
<protein>
    <submittedName>
        <fullName evidence="4">Integrase</fullName>
    </submittedName>
</protein>
<dbReference type="InterPro" id="IPR013762">
    <property type="entry name" value="Integrase-like_cat_sf"/>
</dbReference>
<evidence type="ECO:0000256" key="2">
    <source>
        <dbReference type="ARBA" id="ARBA00023172"/>
    </source>
</evidence>
<dbReference type="SUPFAM" id="SSF47823">
    <property type="entry name" value="lambda integrase-like, N-terminal domain"/>
    <property type="match status" value="1"/>
</dbReference>
<dbReference type="OrthoDB" id="8630841at2"/>
<evidence type="ECO:0000259" key="3">
    <source>
        <dbReference type="PROSITE" id="PS51898"/>
    </source>
</evidence>
<comment type="caution">
    <text evidence="4">The sequence shown here is derived from an EMBL/GenBank/DDBJ whole genome shotgun (WGS) entry which is preliminary data.</text>
</comment>
<dbReference type="Gene3D" id="1.10.443.10">
    <property type="entry name" value="Intergrase catalytic core"/>
    <property type="match status" value="1"/>
</dbReference>